<dbReference type="OrthoDB" id="786827at2759"/>
<keyword evidence="3" id="KW-1185">Reference proteome</keyword>
<evidence type="ECO:0000313" key="2">
    <source>
        <dbReference type="EMBL" id="KAG8077722.1"/>
    </source>
</evidence>
<dbReference type="AlphaFoldDB" id="A0A8J5T398"/>
<organism evidence="2 3">
    <name type="scientific">Zizania palustris</name>
    <name type="common">Northern wild rice</name>
    <dbReference type="NCBI Taxonomy" id="103762"/>
    <lineage>
        <taxon>Eukaryota</taxon>
        <taxon>Viridiplantae</taxon>
        <taxon>Streptophyta</taxon>
        <taxon>Embryophyta</taxon>
        <taxon>Tracheophyta</taxon>
        <taxon>Spermatophyta</taxon>
        <taxon>Magnoliopsida</taxon>
        <taxon>Liliopsida</taxon>
        <taxon>Poales</taxon>
        <taxon>Poaceae</taxon>
        <taxon>BOP clade</taxon>
        <taxon>Oryzoideae</taxon>
        <taxon>Oryzeae</taxon>
        <taxon>Zizaniinae</taxon>
        <taxon>Zizania</taxon>
    </lineage>
</organism>
<dbReference type="EMBL" id="JAAALK010000282">
    <property type="protein sequence ID" value="KAG8077722.1"/>
    <property type="molecule type" value="Genomic_DNA"/>
</dbReference>
<protein>
    <recommendedName>
        <fullName evidence="4">Pentatricopeptide repeat-containing protein</fullName>
    </recommendedName>
</protein>
<dbReference type="GO" id="GO:0009451">
    <property type="term" value="P:RNA modification"/>
    <property type="evidence" value="ECO:0007669"/>
    <property type="project" value="InterPro"/>
</dbReference>
<reference evidence="2" key="2">
    <citation type="submission" date="2021-02" db="EMBL/GenBank/DDBJ databases">
        <authorList>
            <person name="Kimball J.A."/>
            <person name="Haas M.W."/>
            <person name="Macchietto M."/>
            <person name="Kono T."/>
            <person name="Duquette J."/>
            <person name="Shao M."/>
        </authorList>
    </citation>
    <scope>NUCLEOTIDE SEQUENCE</scope>
    <source>
        <tissue evidence="2">Fresh leaf tissue</tissue>
    </source>
</reference>
<proteinExistence type="predicted"/>
<evidence type="ECO:0000256" key="1">
    <source>
        <dbReference type="PROSITE-ProRule" id="PRU00708"/>
    </source>
</evidence>
<dbReference type="PANTHER" id="PTHR47926:SF423">
    <property type="entry name" value="REPEAT-CONTAINING PROTEIN, PUTATIVE-RELATED"/>
    <property type="match status" value="1"/>
</dbReference>
<dbReference type="PROSITE" id="PS51375">
    <property type="entry name" value="PPR"/>
    <property type="match status" value="1"/>
</dbReference>
<dbReference type="PANTHER" id="PTHR47926">
    <property type="entry name" value="PENTATRICOPEPTIDE REPEAT-CONTAINING PROTEIN"/>
    <property type="match status" value="1"/>
</dbReference>
<evidence type="ECO:0000313" key="3">
    <source>
        <dbReference type="Proteomes" id="UP000729402"/>
    </source>
</evidence>
<dbReference type="NCBIfam" id="TIGR00756">
    <property type="entry name" value="PPR"/>
    <property type="match status" value="1"/>
</dbReference>
<dbReference type="InterPro" id="IPR046960">
    <property type="entry name" value="PPR_At4g14850-like_plant"/>
</dbReference>
<sequence length="173" mass="18827">MACQHPPPIAAALQHRRSTAAAPSSFSRRTVAVSPALRLIPPHPHADILLCGRRPSCDASPECIHLEIVKTGLTHDLFLDNHLINSYGKGARLDSAHRVFDEMPEQNAISWNVISTKCLDSYLGSLTMPFRCSAPYCGRGQGAGLRRSPLGACSEHAKMRGRTCWPSPCRSMG</sequence>
<dbReference type="GO" id="GO:0003723">
    <property type="term" value="F:RNA binding"/>
    <property type="evidence" value="ECO:0007669"/>
    <property type="project" value="InterPro"/>
</dbReference>
<feature type="repeat" description="PPR" evidence="1">
    <location>
        <begin position="76"/>
        <end position="110"/>
    </location>
</feature>
<gene>
    <name evidence="2" type="ORF">GUJ93_ZPchr0007g3423</name>
</gene>
<name>A0A8J5T398_ZIZPA</name>
<evidence type="ECO:0008006" key="4">
    <source>
        <dbReference type="Google" id="ProtNLM"/>
    </source>
</evidence>
<accession>A0A8J5T398</accession>
<dbReference type="InterPro" id="IPR002885">
    <property type="entry name" value="PPR_rpt"/>
</dbReference>
<reference evidence="2" key="1">
    <citation type="journal article" date="2021" name="bioRxiv">
        <title>Whole Genome Assembly and Annotation of Northern Wild Rice, Zizania palustris L., Supports a Whole Genome Duplication in the Zizania Genus.</title>
        <authorList>
            <person name="Haas M."/>
            <person name="Kono T."/>
            <person name="Macchietto M."/>
            <person name="Millas R."/>
            <person name="McGilp L."/>
            <person name="Shao M."/>
            <person name="Duquette J."/>
            <person name="Hirsch C.N."/>
            <person name="Kimball J."/>
        </authorList>
    </citation>
    <scope>NUCLEOTIDE SEQUENCE</scope>
    <source>
        <tissue evidence="2">Fresh leaf tissue</tissue>
    </source>
</reference>
<comment type="caution">
    <text evidence="2">The sequence shown here is derived from an EMBL/GenBank/DDBJ whole genome shotgun (WGS) entry which is preliminary data.</text>
</comment>
<dbReference type="Proteomes" id="UP000729402">
    <property type="component" value="Unassembled WGS sequence"/>
</dbReference>